<proteinExistence type="predicted"/>
<dbReference type="GeneID" id="94424710"/>
<feature type="region of interest" description="Disordered" evidence="1">
    <location>
        <begin position="292"/>
        <end position="328"/>
    </location>
</feature>
<evidence type="ECO:0000313" key="2">
    <source>
        <dbReference type="EMBL" id="PHJ24850.1"/>
    </source>
</evidence>
<feature type="region of interest" description="Disordered" evidence="1">
    <location>
        <begin position="178"/>
        <end position="235"/>
    </location>
</feature>
<feature type="compositionally biased region" description="Polar residues" evidence="1">
    <location>
        <begin position="17"/>
        <end position="29"/>
    </location>
</feature>
<feature type="compositionally biased region" description="Basic and acidic residues" evidence="1">
    <location>
        <begin position="470"/>
        <end position="494"/>
    </location>
</feature>
<feature type="region of interest" description="Disordered" evidence="1">
    <location>
        <begin position="344"/>
        <end position="397"/>
    </location>
</feature>
<dbReference type="EMBL" id="MIGC01000507">
    <property type="protein sequence ID" value="PHJ24850.1"/>
    <property type="molecule type" value="Genomic_DNA"/>
</dbReference>
<dbReference type="VEuPathDB" id="ToxoDB:CSUI_001293"/>
<feature type="region of interest" description="Disordered" evidence="1">
    <location>
        <begin position="434"/>
        <end position="499"/>
    </location>
</feature>
<feature type="compositionally biased region" description="Polar residues" evidence="1">
    <location>
        <begin position="292"/>
        <end position="301"/>
    </location>
</feature>
<dbReference type="Proteomes" id="UP000221165">
    <property type="component" value="Unassembled WGS sequence"/>
</dbReference>
<feature type="region of interest" description="Disordered" evidence="1">
    <location>
        <begin position="110"/>
        <end position="132"/>
    </location>
</feature>
<feature type="compositionally biased region" description="Low complexity" evidence="1">
    <location>
        <begin position="351"/>
        <end position="365"/>
    </location>
</feature>
<feature type="compositionally biased region" description="Basic and acidic residues" evidence="1">
    <location>
        <begin position="62"/>
        <end position="83"/>
    </location>
</feature>
<feature type="compositionally biased region" description="Polar residues" evidence="1">
    <location>
        <begin position="455"/>
        <end position="464"/>
    </location>
</feature>
<dbReference type="OrthoDB" id="333851at2759"/>
<feature type="compositionally biased region" description="Polar residues" evidence="1">
    <location>
        <begin position="48"/>
        <end position="58"/>
    </location>
</feature>
<feature type="compositionally biased region" description="Polar residues" evidence="1">
    <location>
        <begin position="388"/>
        <end position="397"/>
    </location>
</feature>
<feature type="compositionally biased region" description="Basic and acidic residues" evidence="1">
    <location>
        <begin position="306"/>
        <end position="323"/>
    </location>
</feature>
<sequence>MDVSLPAALAAVGDRLSMSTESDSSNSQDNQEEAWNPGFLRTSCVLRESQQLPSTTASPPAMDKKHAASREPSCRSTLGREDLSKELKSKVMEGGEQERHHLPLILGETTRDDPCVRGSRVGSNLTNRGEKLSSKTNSFSQISATCIPGSSLQQYGLDFCTRDPERPLSVCCDQSLSTSSLSTTSVDPTSASRPLHQRGVEGPAGSPESCPASHVTTSHAPSSFVPETETPARSAPAFRHAKLSDPDMGIGDEFFCEDADNIHRRIPRSNLASSLDCVAGVEHSFNVTRKNLAHSPSNIGPGSQRGENKEMQEEIDQKTDSCFRDGGYPSEEAPKAISLLLNQTDGTKNDSSFSPVESSPSSVSPCERELVEANPPGNGLAVADESKAGSTTVSEGNQSFSEIWQDWLVMSRKLFGSGRAAVYVQQKRLEGDIPAGREGLKEGSESSCSSDSSCAQQHGQQSRRPYSLPRGEDSADRHDRAATCDPKAKGEHGDGSSVNEMRQLLDLGRIATCDREEQCRQPAEMLDTKVFPADVQGPAESLGDKETGGQNNTEDRCVQKVVISYRKFKRLRSKVPPSMACFFTAPLYAEFLRDFSGHVHCQSVASACLTAAFNRFIRLKLGRFAELCHERYYFSQKGFRAMLREWAEDPLQVALVALKQEDAFNHPGILAFFIRYVTERLFFMLDSERTGRVSVEQLLNLDEFQKLVDVLYKPVS</sequence>
<reference evidence="2 3" key="1">
    <citation type="journal article" date="2017" name="Int. J. Parasitol.">
        <title>The genome of the protozoan parasite Cystoisospora suis and a reverse vaccinology approach to identify vaccine candidates.</title>
        <authorList>
            <person name="Palmieri N."/>
            <person name="Shrestha A."/>
            <person name="Ruttkowski B."/>
            <person name="Beck T."/>
            <person name="Vogl C."/>
            <person name="Tomley F."/>
            <person name="Blake D.P."/>
            <person name="Joachim A."/>
        </authorList>
    </citation>
    <scope>NUCLEOTIDE SEQUENCE [LARGE SCALE GENOMIC DNA]</scope>
    <source>
        <strain evidence="2 3">Wien I</strain>
    </source>
</reference>
<comment type="caution">
    <text evidence="2">The sequence shown here is derived from an EMBL/GenBank/DDBJ whole genome shotgun (WGS) entry which is preliminary data.</text>
</comment>
<feature type="compositionally biased region" description="Low complexity" evidence="1">
    <location>
        <begin position="445"/>
        <end position="454"/>
    </location>
</feature>
<accession>A0A2C6KY02</accession>
<name>A0A2C6KY02_9APIC</name>
<gene>
    <name evidence="2" type="ORF">CSUI_001293</name>
</gene>
<protein>
    <submittedName>
        <fullName evidence="2">Uncharacterized protein</fullName>
    </submittedName>
</protein>
<feature type="region of interest" description="Disordered" evidence="1">
    <location>
        <begin position="1"/>
        <end position="83"/>
    </location>
</feature>
<dbReference type="AlphaFoldDB" id="A0A2C6KY02"/>
<keyword evidence="3" id="KW-1185">Reference proteome</keyword>
<dbReference type="RefSeq" id="XP_067926522.1">
    <property type="nucleotide sequence ID" value="XM_068061499.1"/>
</dbReference>
<organism evidence="2 3">
    <name type="scientific">Cystoisospora suis</name>
    <dbReference type="NCBI Taxonomy" id="483139"/>
    <lineage>
        <taxon>Eukaryota</taxon>
        <taxon>Sar</taxon>
        <taxon>Alveolata</taxon>
        <taxon>Apicomplexa</taxon>
        <taxon>Conoidasida</taxon>
        <taxon>Coccidia</taxon>
        <taxon>Eucoccidiorida</taxon>
        <taxon>Eimeriorina</taxon>
        <taxon>Sarcocystidae</taxon>
        <taxon>Cystoisospora</taxon>
    </lineage>
</organism>
<evidence type="ECO:0000256" key="1">
    <source>
        <dbReference type="SAM" id="MobiDB-lite"/>
    </source>
</evidence>
<evidence type="ECO:0000313" key="3">
    <source>
        <dbReference type="Proteomes" id="UP000221165"/>
    </source>
</evidence>